<evidence type="ECO:0000313" key="1">
    <source>
        <dbReference type="EMBL" id="VVO28881.1"/>
    </source>
</evidence>
<dbReference type="EMBL" id="CABVHP010000018">
    <property type="protein sequence ID" value="VVO28881.1"/>
    <property type="molecule type" value="Genomic_DNA"/>
</dbReference>
<reference evidence="1 2" key="1">
    <citation type="submission" date="2019-09" db="EMBL/GenBank/DDBJ databases">
        <authorList>
            <person name="Chandra G."/>
            <person name="Truman W A."/>
        </authorList>
    </citation>
    <scope>NUCLEOTIDE SEQUENCE [LARGE SCALE GENOMIC DNA]</scope>
    <source>
        <strain evidence="1">PS704</strain>
    </source>
</reference>
<organism evidence="1 2">
    <name type="scientific">Pseudomonas fluorescens</name>
    <dbReference type="NCBI Taxonomy" id="294"/>
    <lineage>
        <taxon>Bacteria</taxon>
        <taxon>Pseudomonadati</taxon>
        <taxon>Pseudomonadota</taxon>
        <taxon>Gammaproteobacteria</taxon>
        <taxon>Pseudomonadales</taxon>
        <taxon>Pseudomonadaceae</taxon>
        <taxon>Pseudomonas</taxon>
    </lineage>
</organism>
<dbReference type="RefSeq" id="WP_150633411.1">
    <property type="nucleotide sequence ID" value="NZ_CABVHI010000035.1"/>
</dbReference>
<proteinExistence type="predicted"/>
<sequence>MDISPFDTYLVNGNITIFCGIHTDTFKSDILNSSLYAELVATQRRGDREALWTTYTEIVSKFKWIINSRETQSTAFDNSSLLKLLIQSAGPALPQAEQHIVANAFSRIKKLERGSLAIHTIIDKLNSSGSATAGATHTLLNIVRQDKTVLTLQLSFKTPKVIDIDILDKPLLKSGNDEKPNIRLLRSSLNELQYNEVRETVINKLGDKITTDLLLIPMANRLN</sequence>
<dbReference type="AlphaFoldDB" id="A0A5E6VZG4"/>
<dbReference type="Proteomes" id="UP000326557">
    <property type="component" value="Unassembled WGS sequence"/>
</dbReference>
<gene>
    <name evidence="1" type="ORF">PS704_04842</name>
</gene>
<dbReference type="OrthoDB" id="7026325at2"/>
<evidence type="ECO:0000313" key="2">
    <source>
        <dbReference type="Proteomes" id="UP000326557"/>
    </source>
</evidence>
<accession>A0A5E6VZG4</accession>
<name>A0A5E6VZG4_PSEFL</name>
<protein>
    <submittedName>
        <fullName evidence="1">Uncharacterized protein</fullName>
    </submittedName>
</protein>